<keyword evidence="2" id="KW-0347">Helicase</keyword>
<dbReference type="GO" id="GO:0006281">
    <property type="term" value="P:DNA repair"/>
    <property type="evidence" value="ECO:0007669"/>
    <property type="project" value="UniProtKB-KW"/>
</dbReference>
<organism evidence="6 7">
    <name type="scientific">Parafrankia irregularis</name>
    <dbReference type="NCBI Taxonomy" id="795642"/>
    <lineage>
        <taxon>Bacteria</taxon>
        <taxon>Bacillati</taxon>
        <taxon>Actinomycetota</taxon>
        <taxon>Actinomycetes</taxon>
        <taxon>Frankiales</taxon>
        <taxon>Frankiaceae</taxon>
        <taxon>Parafrankia</taxon>
    </lineage>
</organism>
<dbReference type="InterPro" id="IPR011604">
    <property type="entry name" value="PDDEXK-like_dom_sf"/>
</dbReference>
<proteinExistence type="predicted"/>
<evidence type="ECO:0000256" key="4">
    <source>
        <dbReference type="SAM" id="MobiDB-lite"/>
    </source>
</evidence>
<keyword evidence="2" id="KW-0067">ATP-binding</keyword>
<keyword evidence="6" id="KW-0269">Exonuclease</keyword>
<keyword evidence="1" id="KW-0227">DNA damage</keyword>
<keyword evidence="3" id="KW-0234">DNA repair</keyword>
<dbReference type="InterPro" id="IPR011335">
    <property type="entry name" value="Restrct_endonuc-II-like"/>
</dbReference>
<dbReference type="GO" id="GO:0004386">
    <property type="term" value="F:helicase activity"/>
    <property type="evidence" value="ECO:0007669"/>
    <property type="project" value="UniProtKB-KW"/>
</dbReference>
<keyword evidence="6" id="KW-0540">Nuclease</keyword>
<feature type="compositionally biased region" description="Gly residues" evidence="4">
    <location>
        <begin position="56"/>
        <end position="66"/>
    </location>
</feature>
<protein>
    <submittedName>
        <fullName evidence="6">Putative RecB family exonuclease</fullName>
    </submittedName>
</protein>
<accession>A0A0S4QS30</accession>
<evidence type="ECO:0000256" key="3">
    <source>
        <dbReference type="ARBA" id="ARBA00023204"/>
    </source>
</evidence>
<dbReference type="InterPro" id="IPR038726">
    <property type="entry name" value="PDDEXK_AddAB-type"/>
</dbReference>
<dbReference type="EMBL" id="FAOZ01000018">
    <property type="protein sequence ID" value="CUU58307.1"/>
    <property type="molecule type" value="Genomic_DNA"/>
</dbReference>
<evidence type="ECO:0000256" key="1">
    <source>
        <dbReference type="ARBA" id="ARBA00022763"/>
    </source>
</evidence>
<keyword evidence="7" id="KW-1185">Reference proteome</keyword>
<evidence type="ECO:0000259" key="5">
    <source>
        <dbReference type="Pfam" id="PF12705"/>
    </source>
</evidence>
<evidence type="ECO:0000256" key="2">
    <source>
        <dbReference type="ARBA" id="ARBA00022806"/>
    </source>
</evidence>
<dbReference type="GO" id="GO:0004527">
    <property type="term" value="F:exonuclease activity"/>
    <property type="evidence" value="ECO:0007669"/>
    <property type="project" value="UniProtKB-KW"/>
</dbReference>
<feature type="domain" description="PD-(D/E)XK endonuclease-like" evidence="5">
    <location>
        <begin position="86"/>
        <end position="334"/>
    </location>
</feature>
<gene>
    <name evidence="6" type="ORF">Ga0074812_11879</name>
</gene>
<sequence>MSTGPASAPPVPTADAPATDAQAAEVTAAEDTAAARPVSGTPGAAGRGAEGRSPGQLGGQLGGQPGRAGDPPVPSVPSQGPRPVASLSPSRAADFVNCPLRYRFRVIDRIPEPPSEAATRGTVVHGVLERLFDLPARERTQPAAAGLVEPVWADLLARDASLGGLFTDPTALAAWLDSARDLLTGYFTLEDPRRLAPAARELYVEHVLGSGLRLRGYVDRLDEAQTPQGTALRVIDYKTGRSPGPAFEGAAMFQMRFYALVLWRSRGVLPRELRLYYLGDRTWLRAAPDEDELRATERRIEALWAAIARAHRTGDWRATPGRLCDWCDHKVRCPAFGGTPPPLPESVAEVPVDDGAPAVCEADG</sequence>
<dbReference type="Gene3D" id="3.90.320.10">
    <property type="match status" value="1"/>
</dbReference>
<reference evidence="7" key="1">
    <citation type="submission" date="2015-11" db="EMBL/GenBank/DDBJ databases">
        <authorList>
            <person name="Varghese N."/>
        </authorList>
    </citation>
    <scope>NUCLEOTIDE SEQUENCE [LARGE SCALE GENOMIC DNA]</scope>
    <source>
        <strain evidence="7">DSM 45899</strain>
    </source>
</reference>
<feature type="region of interest" description="Disordered" evidence="4">
    <location>
        <begin position="1"/>
        <end position="89"/>
    </location>
</feature>
<evidence type="ECO:0000313" key="6">
    <source>
        <dbReference type="EMBL" id="CUU58307.1"/>
    </source>
</evidence>
<dbReference type="Proteomes" id="UP000198802">
    <property type="component" value="Unassembled WGS sequence"/>
</dbReference>
<evidence type="ECO:0000313" key="7">
    <source>
        <dbReference type="Proteomes" id="UP000198802"/>
    </source>
</evidence>
<name>A0A0S4QS30_9ACTN</name>
<dbReference type="RefSeq" id="WP_091281202.1">
    <property type="nucleotide sequence ID" value="NZ_FAOZ01000018.1"/>
</dbReference>
<keyword evidence="2" id="KW-0547">Nucleotide-binding</keyword>
<dbReference type="AlphaFoldDB" id="A0A0S4QS30"/>
<keyword evidence="6" id="KW-0378">Hydrolase</keyword>
<dbReference type="Pfam" id="PF12705">
    <property type="entry name" value="PDDEXK_1"/>
    <property type="match status" value="1"/>
</dbReference>
<dbReference type="SUPFAM" id="SSF52980">
    <property type="entry name" value="Restriction endonuclease-like"/>
    <property type="match status" value="1"/>
</dbReference>
<feature type="compositionally biased region" description="Low complexity" evidence="4">
    <location>
        <begin position="13"/>
        <end position="38"/>
    </location>
</feature>